<evidence type="ECO:0000256" key="3">
    <source>
        <dbReference type="ARBA" id="ARBA00022475"/>
    </source>
</evidence>
<evidence type="ECO:0000256" key="6">
    <source>
        <dbReference type="ARBA" id="ARBA00023136"/>
    </source>
</evidence>
<keyword evidence="5 7" id="KW-1133">Transmembrane helix</keyword>
<sequence>MIYSIIIGGFAGWLAGNIMKGGGYGILKNILLGIIGGLVGGWVFNFLGVIILNGFLGDLLEGVIGAVIILAIAGAVKKK</sequence>
<accession>A0ABW3WKK2</accession>
<gene>
    <name evidence="8" type="ORF">ACFQ5N_03315</name>
</gene>
<evidence type="ECO:0000313" key="8">
    <source>
        <dbReference type="EMBL" id="MFD1292856.1"/>
    </source>
</evidence>
<proteinExistence type="inferred from homology"/>
<dbReference type="PANTHER" id="PTHR33884">
    <property type="entry name" value="UPF0410 PROTEIN YMGE"/>
    <property type="match status" value="1"/>
</dbReference>
<evidence type="ECO:0000256" key="1">
    <source>
        <dbReference type="ARBA" id="ARBA00004651"/>
    </source>
</evidence>
<keyword evidence="4 7" id="KW-0812">Transmembrane</keyword>
<comment type="similarity">
    <text evidence="2">Belongs to the UPF0410 family.</text>
</comment>
<organism evidence="8 9">
    <name type="scientific">Lutibacter holmesii</name>
    <dbReference type="NCBI Taxonomy" id="1137985"/>
    <lineage>
        <taxon>Bacteria</taxon>
        <taxon>Pseudomonadati</taxon>
        <taxon>Bacteroidota</taxon>
        <taxon>Flavobacteriia</taxon>
        <taxon>Flavobacteriales</taxon>
        <taxon>Flavobacteriaceae</taxon>
        <taxon>Lutibacter</taxon>
    </lineage>
</organism>
<dbReference type="PANTHER" id="PTHR33884:SF3">
    <property type="entry name" value="UPF0410 PROTEIN YMGE"/>
    <property type="match status" value="1"/>
</dbReference>
<keyword evidence="3" id="KW-1003">Cell membrane</keyword>
<dbReference type="Pfam" id="PF04226">
    <property type="entry name" value="Transgly_assoc"/>
    <property type="match status" value="1"/>
</dbReference>
<evidence type="ECO:0000256" key="5">
    <source>
        <dbReference type="ARBA" id="ARBA00022989"/>
    </source>
</evidence>
<dbReference type="Proteomes" id="UP001597241">
    <property type="component" value="Unassembled WGS sequence"/>
</dbReference>
<comment type="subcellular location">
    <subcellularLocation>
        <location evidence="1">Cell membrane</location>
        <topology evidence="1">Multi-pass membrane protein</topology>
    </subcellularLocation>
</comment>
<dbReference type="InterPro" id="IPR007341">
    <property type="entry name" value="Transgly_assoc"/>
</dbReference>
<evidence type="ECO:0000256" key="7">
    <source>
        <dbReference type="SAM" id="Phobius"/>
    </source>
</evidence>
<reference evidence="9" key="1">
    <citation type="journal article" date="2019" name="Int. J. Syst. Evol. Microbiol.">
        <title>The Global Catalogue of Microorganisms (GCM) 10K type strain sequencing project: providing services to taxonomists for standard genome sequencing and annotation.</title>
        <authorList>
            <consortium name="The Broad Institute Genomics Platform"/>
            <consortium name="The Broad Institute Genome Sequencing Center for Infectious Disease"/>
            <person name="Wu L."/>
            <person name="Ma J."/>
        </authorList>
    </citation>
    <scope>NUCLEOTIDE SEQUENCE [LARGE SCALE GENOMIC DNA]</scope>
    <source>
        <strain evidence="9">CCUG 62221</strain>
    </source>
</reference>
<feature type="transmembrane region" description="Helical" evidence="7">
    <location>
        <begin position="30"/>
        <end position="53"/>
    </location>
</feature>
<protein>
    <submittedName>
        <fullName evidence="8">GlsB/YeaQ/YmgE family stress response membrane protein</fullName>
    </submittedName>
</protein>
<dbReference type="RefSeq" id="WP_386807731.1">
    <property type="nucleotide sequence ID" value="NZ_JBHTMV010000003.1"/>
</dbReference>
<dbReference type="EMBL" id="JBHTMV010000003">
    <property type="protein sequence ID" value="MFD1292856.1"/>
    <property type="molecule type" value="Genomic_DNA"/>
</dbReference>
<keyword evidence="9" id="KW-1185">Reference proteome</keyword>
<keyword evidence="6 7" id="KW-0472">Membrane</keyword>
<evidence type="ECO:0000256" key="4">
    <source>
        <dbReference type="ARBA" id="ARBA00022692"/>
    </source>
</evidence>
<name>A0ABW3WKK2_9FLAO</name>
<comment type="caution">
    <text evidence="8">The sequence shown here is derived from an EMBL/GenBank/DDBJ whole genome shotgun (WGS) entry which is preliminary data.</text>
</comment>
<evidence type="ECO:0000256" key="2">
    <source>
        <dbReference type="ARBA" id="ARBA00011006"/>
    </source>
</evidence>
<evidence type="ECO:0000313" key="9">
    <source>
        <dbReference type="Proteomes" id="UP001597241"/>
    </source>
</evidence>
<feature type="transmembrane region" description="Helical" evidence="7">
    <location>
        <begin position="59"/>
        <end position="76"/>
    </location>
</feature>